<evidence type="ECO:0000313" key="11">
    <source>
        <dbReference type="EMBL" id="KAH7968109.1"/>
    </source>
</evidence>
<keyword evidence="3" id="KW-0677">Repeat</keyword>
<evidence type="ECO:0000313" key="12">
    <source>
        <dbReference type="Proteomes" id="UP000821837"/>
    </source>
</evidence>
<reference evidence="11" key="2">
    <citation type="submission" date="2021-09" db="EMBL/GenBank/DDBJ databases">
        <authorList>
            <person name="Jia N."/>
            <person name="Wang J."/>
            <person name="Shi W."/>
            <person name="Du L."/>
            <person name="Sun Y."/>
            <person name="Zhan W."/>
            <person name="Jiang J."/>
            <person name="Wang Q."/>
            <person name="Zhang B."/>
            <person name="Ji P."/>
            <person name="Sakyi L.B."/>
            <person name="Cui X."/>
            <person name="Yuan T."/>
            <person name="Jiang B."/>
            <person name="Yang W."/>
            <person name="Lam T.T.-Y."/>
            <person name="Chang Q."/>
            <person name="Ding S."/>
            <person name="Wang X."/>
            <person name="Zhu J."/>
            <person name="Ruan X."/>
            <person name="Zhao L."/>
            <person name="Wei J."/>
            <person name="Que T."/>
            <person name="Du C."/>
            <person name="Cheng J."/>
            <person name="Dai P."/>
            <person name="Han X."/>
            <person name="Huang E."/>
            <person name="Gao Y."/>
            <person name="Liu J."/>
            <person name="Shao H."/>
            <person name="Ye R."/>
            <person name="Li L."/>
            <person name="Wei W."/>
            <person name="Wang X."/>
            <person name="Wang C."/>
            <person name="Huo Q."/>
            <person name="Li W."/>
            <person name="Guo W."/>
            <person name="Chen H."/>
            <person name="Chen S."/>
            <person name="Zhou L."/>
            <person name="Zhou L."/>
            <person name="Ni X."/>
            <person name="Tian J."/>
            <person name="Zhou Y."/>
            <person name="Sheng Y."/>
            <person name="Liu T."/>
            <person name="Pan Y."/>
            <person name="Xia L."/>
            <person name="Li J."/>
            <person name="Zhao F."/>
            <person name="Cao W."/>
        </authorList>
    </citation>
    <scope>NUCLEOTIDE SEQUENCE</scope>
    <source>
        <strain evidence="11">Rsan-2018</strain>
        <tissue evidence="11">Larvae</tissue>
    </source>
</reference>
<dbReference type="EMBL" id="JABSTV010001248">
    <property type="protein sequence ID" value="KAH7968109.1"/>
    <property type="molecule type" value="Genomic_DNA"/>
</dbReference>
<dbReference type="PROSITE" id="PS50157">
    <property type="entry name" value="ZINC_FINGER_C2H2_2"/>
    <property type="match status" value="2"/>
</dbReference>
<dbReference type="PROSITE" id="PS00028">
    <property type="entry name" value="ZINC_FINGER_C2H2_1"/>
    <property type="match status" value="1"/>
</dbReference>
<feature type="domain" description="C2H2-type" evidence="10">
    <location>
        <begin position="105"/>
        <end position="132"/>
    </location>
</feature>
<dbReference type="GO" id="GO:0000978">
    <property type="term" value="F:RNA polymerase II cis-regulatory region sequence-specific DNA binding"/>
    <property type="evidence" value="ECO:0007669"/>
    <property type="project" value="TreeGrafter"/>
</dbReference>
<name>A0A9D4Q4I0_RHISA</name>
<comment type="similarity">
    <text evidence="7">Belongs to the snail C2H2-type zinc-finger protein family.</text>
</comment>
<keyword evidence="4 8" id="KW-0863">Zinc-finger</keyword>
<dbReference type="PANTHER" id="PTHR24388:SF54">
    <property type="entry name" value="PROTEIN ESCARGOT"/>
    <property type="match status" value="1"/>
</dbReference>
<keyword evidence="2" id="KW-0479">Metal-binding</keyword>
<dbReference type="InterPro" id="IPR050527">
    <property type="entry name" value="Snail/Krueppel_Znf"/>
</dbReference>
<evidence type="ECO:0000256" key="3">
    <source>
        <dbReference type="ARBA" id="ARBA00022737"/>
    </source>
</evidence>
<gene>
    <name evidence="11" type="ORF">HPB52_005826</name>
</gene>
<evidence type="ECO:0000256" key="5">
    <source>
        <dbReference type="ARBA" id="ARBA00022833"/>
    </source>
</evidence>
<evidence type="ECO:0000256" key="4">
    <source>
        <dbReference type="ARBA" id="ARBA00022771"/>
    </source>
</evidence>
<dbReference type="FunFam" id="3.30.160.60:FF:002343">
    <property type="entry name" value="Zinc finger protein 33A"/>
    <property type="match status" value="1"/>
</dbReference>
<dbReference type="GO" id="GO:0005634">
    <property type="term" value="C:nucleus"/>
    <property type="evidence" value="ECO:0007669"/>
    <property type="project" value="UniProtKB-SubCell"/>
</dbReference>
<evidence type="ECO:0000256" key="8">
    <source>
        <dbReference type="PROSITE-ProRule" id="PRU00042"/>
    </source>
</evidence>
<accession>A0A9D4Q4I0</accession>
<proteinExistence type="inferred from homology"/>
<dbReference type="PANTHER" id="PTHR24388">
    <property type="entry name" value="ZINC FINGER PROTEIN"/>
    <property type="match status" value="1"/>
</dbReference>
<dbReference type="GO" id="GO:0008270">
    <property type="term" value="F:zinc ion binding"/>
    <property type="evidence" value="ECO:0007669"/>
    <property type="project" value="UniProtKB-KW"/>
</dbReference>
<organism evidence="11 12">
    <name type="scientific">Rhipicephalus sanguineus</name>
    <name type="common">Brown dog tick</name>
    <name type="synonym">Ixodes sanguineus</name>
    <dbReference type="NCBI Taxonomy" id="34632"/>
    <lineage>
        <taxon>Eukaryota</taxon>
        <taxon>Metazoa</taxon>
        <taxon>Ecdysozoa</taxon>
        <taxon>Arthropoda</taxon>
        <taxon>Chelicerata</taxon>
        <taxon>Arachnida</taxon>
        <taxon>Acari</taxon>
        <taxon>Parasitiformes</taxon>
        <taxon>Ixodida</taxon>
        <taxon>Ixodoidea</taxon>
        <taxon>Ixodidae</taxon>
        <taxon>Rhipicephalinae</taxon>
        <taxon>Rhipicephalus</taxon>
        <taxon>Rhipicephalus</taxon>
    </lineage>
</organism>
<dbReference type="SUPFAM" id="SSF57667">
    <property type="entry name" value="beta-beta-alpha zinc fingers"/>
    <property type="match status" value="1"/>
</dbReference>
<sequence length="194" mass="22315">MELRRIERLGTCECKSCSSRSLSSQRRKEAPDDRRMSAQPRCGVIQSEWRRERSLPRNAHTSRRHLRAVRTSLHGSRPGAQAKFGKLGRGSQHSLGQDQPCALSFACRFCGYRSSILADVVEHQQMHTNELPFSCQFCPAKFTEMKNLTQHLRSHAGEKLYKCVMCSMAFAGGQKHECYRIKKGLCRWYKSEYL</sequence>
<evidence type="ECO:0000256" key="2">
    <source>
        <dbReference type="ARBA" id="ARBA00022723"/>
    </source>
</evidence>
<keyword evidence="5" id="KW-0862">Zinc</keyword>
<evidence type="ECO:0000256" key="7">
    <source>
        <dbReference type="ARBA" id="ARBA00037948"/>
    </source>
</evidence>
<keyword evidence="6" id="KW-0539">Nucleus</keyword>
<protein>
    <recommendedName>
        <fullName evidence="10">C2H2-type domain-containing protein</fullName>
    </recommendedName>
</protein>
<evidence type="ECO:0000256" key="9">
    <source>
        <dbReference type="SAM" id="MobiDB-lite"/>
    </source>
</evidence>
<dbReference type="Gene3D" id="3.30.160.60">
    <property type="entry name" value="Classic Zinc Finger"/>
    <property type="match status" value="2"/>
</dbReference>
<dbReference type="InterPro" id="IPR013087">
    <property type="entry name" value="Znf_C2H2_type"/>
</dbReference>
<evidence type="ECO:0000256" key="6">
    <source>
        <dbReference type="ARBA" id="ARBA00023242"/>
    </source>
</evidence>
<dbReference type="AlphaFoldDB" id="A0A9D4Q4I0"/>
<feature type="region of interest" description="Disordered" evidence="9">
    <location>
        <begin position="57"/>
        <end position="91"/>
    </location>
</feature>
<dbReference type="InterPro" id="IPR036236">
    <property type="entry name" value="Znf_C2H2_sf"/>
</dbReference>
<keyword evidence="12" id="KW-1185">Reference proteome</keyword>
<evidence type="ECO:0000259" key="10">
    <source>
        <dbReference type="PROSITE" id="PS50157"/>
    </source>
</evidence>
<comment type="caution">
    <text evidence="11">The sequence shown here is derived from an EMBL/GenBank/DDBJ whole genome shotgun (WGS) entry which is preliminary data.</text>
</comment>
<evidence type="ECO:0000256" key="1">
    <source>
        <dbReference type="ARBA" id="ARBA00004123"/>
    </source>
</evidence>
<reference evidence="11" key="1">
    <citation type="journal article" date="2020" name="Cell">
        <title>Large-Scale Comparative Analyses of Tick Genomes Elucidate Their Genetic Diversity and Vector Capacities.</title>
        <authorList>
            <consortium name="Tick Genome and Microbiome Consortium (TIGMIC)"/>
            <person name="Jia N."/>
            <person name="Wang J."/>
            <person name="Shi W."/>
            <person name="Du L."/>
            <person name="Sun Y."/>
            <person name="Zhan W."/>
            <person name="Jiang J.F."/>
            <person name="Wang Q."/>
            <person name="Zhang B."/>
            <person name="Ji P."/>
            <person name="Bell-Sakyi L."/>
            <person name="Cui X.M."/>
            <person name="Yuan T.T."/>
            <person name="Jiang B.G."/>
            <person name="Yang W.F."/>
            <person name="Lam T.T."/>
            <person name="Chang Q.C."/>
            <person name="Ding S.J."/>
            <person name="Wang X.J."/>
            <person name="Zhu J.G."/>
            <person name="Ruan X.D."/>
            <person name="Zhao L."/>
            <person name="Wei J.T."/>
            <person name="Ye R.Z."/>
            <person name="Que T.C."/>
            <person name="Du C.H."/>
            <person name="Zhou Y.H."/>
            <person name="Cheng J.X."/>
            <person name="Dai P.F."/>
            <person name="Guo W.B."/>
            <person name="Han X.H."/>
            <person name="Huang E.J."/>
            <person name="Li L.F."/>
            <person name="Wei W."/>
            <person name="Gao Y.C."/>
            <person name="Liu J.Z."/>
            <person name="Shao H.Z."/>
            <person name="Wang X."/>
            <person name="Wang C.C."/>
            <person name="Yang T.C."/>
            <person name="Huo Q.B."/>
            <person name="Li W."/>
            <person name="Chen H.Y."/>
            <person name="Chen S.E."/>
            <person name="Zhou L.G."/>
            <person name="Ni X.B."/>
            <person name="Tian J.H."/>
            <person name="Sheng Y."/>
            <person name="Liu T."/>
            <person name="Pan Y.S."/>
            <person name="Xia L.Y."/>
            <person name="Li J."/>
            <person name="Zhao F."/>
            <person name="Cao W.C."/>
        </authorList>
    </citation>
    <scope>NUCLEOTIDE SEQUENCE</scope>
    <source>
        <strain evidence="11">Rsan-2018</strain>
    </source>
</reference>
<dbReference type="SMART" id="SM00355">
    <property type="entry name" value="ZnF_C2H2"/>
    <property type="match status" value="2"/>
</dbReference>
<comment type="subcellular location">
    <subcellularLocation>
        <location evidence="1">Nucleus</location>
    </subcellularLocation>
</comment>
<feature type="domain" description="C2H2-type" evidence="10">
    <location>
        <begin position="133"/>
        <end position="160"/>
    </location>
</feature>
<dbReference type="GO" id="GO:0000981">
    <property type="term" value="F:DNA-binding transcription factor activity, RNA polymerase II-specific"/>
    <property type="evidence" value="ECO:0007669"/>
    <property type="project" value="TreeGrafter"/>
</dbReference>
<dbReference type="Proteomes" id="UP000821837">
    <property type="component" value="Unassembled WGS sequence"/>
</dbReference>